<dbReference type="InterPro" id="IPR001034">
    <property type="entry name" value="DeoR_HTH"/>
</dbReference>
<dbReference type="EMBL" id="AZFV01000001">
    <property type="protein sequence ID" value="KRM18665.1"/>
    <property type="molecule type" value="Genomic_DNA"/>
</dbReference>
<proteinExistence type="predicted"/>
<dbReference type="GO" id="GO:0003700">
    <property type="term" value="F:DNA-binding transcription factor activity"/>
    <property type="evidence" value="ECO:0007669"/>
    <property type="project" value="InterPro"/>
</dbReference>
<dbReference type="PATRIC" id="fig|1423774.3.peg.150"/>
<keyword evidence="2" id="KW-0804">Transcription</keyword>
<evidence type="ECO:0000259" key="3">
    <source>
        <dbReference type="PROSITE" id="PS51000"/>
    </source>
</evidence>
<organism evidence="4 5">
    <name type="scientific">Companilactobacillus nantensis DSM 16982</name>
    <dbReference type="NCBI Taxonomy" id="1423774"/>
    <lineage>
        <taxon>Bacteria</taxon>
        <taxon>Bacillati</taxon>
        <taxon>Bacillota</taxon>
        <taxon>Bacilli</taxon>
        <taxon>Lactobacillales</taxon>
        <taxon>Lactobacillaceae</taxon>
        <taxon>Companilactobacillus</taxon>
    </lineage>
</organism>
<dbReference type="SMART" id="SM00420">
    <property type="entry name" value="HTH_DEOR"/>
    <property type="match status" value="1"/>
</dbReference>
<dbReference type="Proteomes" id="UP000051302">
    <property type="component" value="Unassembled WGS sequence"/>
</dbReference>
<evidence type="ECO:0000313" key="4">
    <source>
        <dbReference type="EMBL" id="KRM18665.1"/>
    </source>
</evidence>
<dbReference type="Pfam" id="PF25583">
    <property type="entry name" value="WCX"/>
    <property type="match status" value="1"/>
</dbReference>
<dbReference type="InterPro" id="IPR051534">
    <property type="entry name" value="CBASS_pafABC_assoc_protein"/>
</dbReference>
<gene>
    <name evidence="4" type="ORF">FD31_GL000147</name>
</gene>
<dbReference type="InterPro" id="IPR013196">
    <property type="entry name" value="HTH_11"/>
</dbReference>
<keyword evidence="1" id="KW-0805">Transcription regulation</keyword>
<feature type="domain" description="HTH deoR-type" evidence="3">
    <location>
        <begin position="2"/>
        <end position="60"/>
    </location>
</feature>
<sequence>MKIDRLIGILSILLQKDKVTAPELAAKFEVSKRTINRDIDVLEHAGIPLFTTRGAGGGISIMQGYRMERTLLTSKDMQSVLAGLRSLDSVSGSHYYEQLMEKIQIGSTEVMKGRDYMLIDLSSWYYKRLTPQIKTIQDAIEQHHLLSFTYVSQSHEGLRKVEPYFLVFKWSNWYLWGWSIDDNDCRLYKLQRMTDMHMLAHTFIPRDVPMPIMKPMQSHQTSVQFTALFDPIVKWRVVDEFSPKQLQVMDDGHLLLEGNYSDIPSLVQWLLSFGNQAELLKPKEARESLLSIAQQIAQKYQL</sequence>
<dbReference type="STRING" id="1423774.FD31_GL000147"/>
<dbReference type="InterPro" id="IPR026881">
    <property type="entry name" value="WYL_dom"/>
</dbReference>
<dbReference type="SUPFAM" id="SSF46785">
    <property type="entry name" value="Winged helix' DNA-binding domain"/>
    <property type="match status" value="1"/>
</dbReference>
<dbReference type="PROSITE" id="PS52050">
    <property type="entry name" value="WYL"/>
    <property type="match status" value="1"/>
</dbReference>
<dbReference type="InterPro" id="IPR036388">
    <property type="entry name" value="WH-like_DNA-bd_sf"/>
</dbReference>
<evidence type="ECO:0000256" key="2">
    <source>
        <dbReference type="ARBA" id="ARBA00023163"/>
    </source>
</evidence>
<reference evidence="4 5" key="1">
    <citation type="journal article" date="2015" name="Genome Announc.">
        <title>Expanding the biotechnology potential of lactobacilli through comparative genomics of 213 strains and associated genera.</title>
        <authorList>
            <person name="Sun Z."/>
            <person name="Harris H.M."/>
            <person name="McCann A."/>
            <person name="Guo C."/>
            <person name="Argimon S."/>
            <person name="Zhang W."/>
            <person name="Yang X."/>
            <person name="Jeffery I.B."/>
            <person name="Cooney J.C."/>
            <person name="Kagawa T.F."/>
            <person name="Liu W."/>
            <person name="Song Y."/>
            <person name="Salvetti E."/>
            <person name="Wrobel A."/>
            <person name="Rasinkangas P."/>
            <person name="Parkhill J."/>
            <person name="Rea M.C."/>
            <person name="O'Sullivan O."/>
            <person name="Ritari J."/>
            <person name="Douillard F.P."/>
            <person name="Paul Ross R."/>
            <person name="Yang R."/>
            <person name="Briner A.E."/>
            <person name="Felis G.E."/>
            <person name="de Vos W.M."/>
            <person name="Barrangou R."/>
            <person name="Klaenhammer T.R."/>
            <person name="Caufield P.W."/>
            <person name="Cui Y."/>
            <person name="Zhang H."/>
            <person name="O'Toole P.W."/>
        </authorList>
    </citation>
    <scope>NUCLEOTIDE SEQUENCE [LARGE SCALE GENOMIC DNA]</scope>
    <source>
        <strain evidence="4 5">DSM 16982</strain>
    </source>
</reference>
<dbReference type="PIRSF" id="PIRSF016838">
    <property type="entry name" value="PafC"/>
    <property type="match status" value="1"/>
</dbReference>
<dbReference type="InterPro" id="IPR036390">
    <property type="entry name" value="WH_DNA-bd_sf"/>
</dbReference>
<evidence type="ECO:0000313" key="5">
    <source>
        <dbReference type="Proteomes" id="UP000051302"/>
    </source>
</evidence>
<dbReference type="Pfam" id="PF13280">
    <property type="entry name" value="WYL"/>
    <property type="match status" value="1"/>
</dbReference>
<evidence type="ECO:0000256" key="1">
    <source>
        <dbReference type="ARBA" id="ARBA00023015"/>
    </source>
</evidence>
<name>A0A0R1WSE4_9LACO</name>
<dbReference type="PROSITE" id="PS51000">
    <property type="entry name" value="HTH_DEOR_2"/>
    <property type="match status" value="1"/>
</dbReference>
<dbReference type="Pfam" id="PF08279">
    <property type="entry name" value="HTH_11"/>
    <property type="match status" value="1"/>
</dbReference>
<dbReference type="InterPro" id="IPR028349">
    <property type="entry name" value="PafC-like"/>
</dbReference>
<dbReference type="PANTHER" id="PTHR34580:SF1">
    <property type="entry name" value="PROTEIN PAFC"/>
    <property type="match status" value="1"/>
</dbReference>
<dbReference type="AlphaFoldDB" id="A0A0R1WSE4"/>
<dbReference type="PANTHER" id="PTHR34580">
    <property type="match status" value="1"/>
</dbReference>
<dbReference type="Gene3D" id="1.10.10.10">
    <property type="entry name" value="Winged helix-like DNA-binding domain superfamily/Winged helix DNA-binding domain"/>
    <property type="match status" value="1"/>
</dbReference>
<accession>A0A0R1WSE4</accession>
<comment type="caution">
    <text evidence="4">The sequence shown here is derived from an EMBL/GenBank/DDBJ whole genome shotgun (WGS) entry which is preliminary data.</text>
</comment>
<dbReference type="InterPro" id="IPR057727">
    <property type="entry name" value="WCX_dom"/>
</dbReference>
<protein>
    <recommendedName>
        <fullName evidence="3">HTH deoR-type domain-containing protein</fullName>
    </recommendedName>
</protein>
<keyword evidence="5" id="KW-1185">Reference proteome</keyword>
<dbReference type="RefSeq" id="WP_057890840.1">
    <property type="nucleotide sequence ID" value="NZ_AZFV01000001.1"/>
</dbReference>